<sequence>MFHRTTDRLRPPHPRSCPAVSRSARVPADRSYARVAITTSLSPFAIASGLNTAPSRPKRASVSGTTPTPSPAAAKLITPTESVVRKTLAGSNPASRHITREYESGLSREAVHALADHVHPIADVGASIASGSFRTLGMLVVPCSMRTVGEIASGVTSTLLTRAADVVLKERLPLVLMVREAPLNLIHLRNMTTVTEAGAVVLPPVPAFYAKPASLQAMVDHSVSRALDQFGLDTERIAAWRDACSRRGHAAHN</sequence>
<dbReference type="InterPro" id="IPR004507">
    <property type="entry name" value="UbiX-like"/>
</dbReference>
<feature type="domain" description="Flavoprotein" evidence="6">
    <location>
        <begin position="68"/>
        <end position="228"/>
    </location>
</feature>
<dbReference type="GO" id="GO:0106141">
    <property type="term" value="F:flavin prenyltransferase activity"/>
    <property type="evidence" value="ECO:0007669"/>
    <property type="project" value="UniProtKB-EC"/>
</dbReference>
<evidence type="ECO:0000256" key="5">
    <source>
        <dbReference type="SAM" id="MobiDB-lite"/>
    </source>
</evidence>
<dbReference type="NCBIfam" id="NF004685">
    <property type="entry name" value="PRK06029.1"/>
    <property type="match status" value="1"/>
</dbReference>
<protein>
    <submittedName>
        <fullName evidence="7">Flavin prenyltransferase PAD1, mitochondrial</fullName>
        <ecNumber evidence="7">2.5.1.129</ecNumber>
    </submittedName>
</protein>
<dbReference type="NCBIfam" id="TIGR00421">
    <property type="entry name" value="ubiX_pad"/>
    <property type="match status" value="1"/>
</dbReference>
<keyword evidence="1" id="KW-0637">Prenyltransferase</keyword>
<feature type="region of interest" description="Disordered" evidence="5">
    <location>
        <begin position="1"/>
        <end position="22"/>
    </location>
</feature>
<keyword evidence="4 7" id="KW-0808">Transferase</keyword>
<evidence type="ECO:0000256" key="4">
    <source>
        <dbReference type="ARBA" id="ARBA00022679"/>
    </source>
</evidence>
<evidence type="ECO:0000256" key="3">
    <source>
        <dbReference type="ARBA" id="ARBA00022643"/>
    </source>
</evidence>
<dbReference type="Proteomes" id="UP000656319">
    <property type="component" value="Unassembled WGS sequence"/>
</dbReference>
<keyword evidence="3" id="KW-0288">FMN</keyword>
<gene>
    <name evidence="7" type="primary">PAD1</name>
    <name evidence="7" type="ORF">LMG27952_02747</name>
</gene>
<keyword evidence="8" id="KW-1185">Reference proteome</keyword>
<keyword evidence="2" id="KW-0285">Flavoprotein</keyword>
<dbReference type="SUPFAM" id="SSF52507">
    <property type="entry name" value="Homo-oligomeric flavin-containing Cys decarboxylases, HFCD"/>
    <property type="match status" value="1"/>
</dbReference>
<organism evidence="7 8">
    <name type="scientific">Paraburkholderia hiiakae</name>
    <dbReference type="NCBI Taxonomy" id="1081782"/>
    <lineage>
        <taxon>Bacteria</taxon>
        <taxon>Pseudomonadati</taxon>
        <taxon>Pseudomonadota</taxon>
        <taxon>Betaproteobacteria</taxon>
        <taxon>Burkholderiales</taxon>
        <taxon>Burkholderiaceae</taxon>
        <taxon>Paraburkholderia</taxon>
    </lineage>
</organism>
<proteinExistence type="predicted"/>
<name>A0ABM8NMJ6_9BURK</name>
<dbReference type="EMBL" id="CAJHCQ010000006">
    <property type="protein sequence ID" value="CAD6533419.1"/>
    <property type="molecule type" value="Genomic_DNA"/>
</dbReference>
<comment type="caution">
    <text evidence="7">The sequence shown here is derived from an EMBL/GenBank/DDBJ whole genome shotgun (WGS) entry which is preliminary data.</text>
</comment>
<dbReference type="InterPro" id="IPR003382">
    <property type="entry name" value="Flavoprotein"/>
</dbReference>
<evidence type="ECO:0000256" key="2">
    <source>
        <dbReference type="ARBA" id="ARBA00022630"/>
    </source>
</evidence>
<dbReference type="Gene3D" id="3.40.50.1950">
    <property type="entry name" value="Flavin prenyltransferase-like"/>
    <property type="match status" value="1"/>
</dbReference>
<evidence type="ECO:0000313" key="7">
    <source>
        <dbReference type="EMBL" id="CAD6533419.1"/>
    </source>
</evidence>
<feature type="region of interest" description="Disordered" evidence="5">
    <location>
        <begin position="50"/>
        <end position="73"/>
    </location>
</feature>
<evidence type="ECO:0000259" key="6">
    <source>
        <dbReference type="Pfam" id="PF02441"/>
    </source>
</evidence>
<feature type="compositionally biased region" description="Basic and acidic residues" evidence="5">
    <location>
        <begin position="1"/>
        <end position="10"/>
    </location>
</feature>
<dbReference type="Pfam" id="PF02441">
    <property type="entry name" value="Flavoprotein"/>
    <property type="match status" value="1"/>
</dbReference>
<accession>A0ABM8NMJ6</accession>
<evidence type="ECO:0000256" key="1">
    <source>
        <dbReference type="ARBA" id="ARBA00022602"/>
    </source>
</evidence>
<dbReference type="InterPro" id="IPR036551">
    <property type="entry name" value="Flavin_trans-like"/>
</dbReference>
<evidence type="ECO:0000313" key="8">
    <source>
        <dbReference type="Proteomes" id="UP000656319"/>
    </source>
</evidence>
<dbReference type="EC" id="2.5.1.129" evidence="7"/>
<reference evidence="7 8" key="1">
    <citation type="submission" date="2020-10" db="EMBL/GenBank/DDBJ databases">
        <authorList>
            <person name="Peeters C."/>
        </authorList>
    </citation>
    <scope>NUCLEOTIDE SEQUENCE [LARGE SCALE GENOMIC DNA]</scope>
    <source>
        <strain evidence="7 8">LMG 27952</strain>
    </source>
</reference>